<evidence type="ECO:0000256" key="3">
    <source>
        <dbReference type="ARBA" id="ARBA00029447"/>
    </source>
</evidence>
<dbReference type="SMART" id="SM00283">
    <property type="entry name" value="MA"/>
    <property type="match status" value="1"/>
</dbReference>
<dbReference type="InterPro" id="IPR003660">
    <property type="entry name" value="HAMP_dom"/>
</dbReference>
<dbReference type="GO" id="GO:0019825">
    <property type="term" value="F:oxygen binding"/>
    <property type="evidence" value="ECO:0007669"/>
    <property type="project" value="InterPro"/>
</dbReference>
<comment type="subcellular location">
    <subcellularLocation>
        <location evidence="1">Membrane</location>
    </subcellularLocation>
</comment>
<keyword evidence="4" id="KW-0807">Transducer</keyword>
<dbReference type="SUPFAM" id="SSF58104">
    <property type="entry name" value="Methyl-accepting chemotaxis protein (MCP) signaling domain"/>
    <property type="match status" value="1"/>
</dbReference>
<feature type="compositionally biased region" description="Low complexity" evidence="6">
    <location>
        <begin position="493"/>
        <end position="516"/>
    </location>
</feature>
<evidence type="ECO:0000256" key="4">
    <source>
        <dbReference type="PROSITE-ProRule" id="PRU00284"/>
    </source>
</evidence>
<accession>A0A2W5WSE7</accession>
<dbReference type="GO" id="GO:0004888">
    <property type="term" value="F:transmembrane signaling receptor activity"/>
    <property type="evidence" value="ECO:0007669"/>
    <property type="project" value="InterPro"/>
</dbReference>
<feature type="domain" description="HAMP" evidence="8">
    <location>
        <begin position="190"/>
        <end position="236"/>
    </location>
</feature>
<evidence type="ECO:0000256" key="1">
    <source>
        <dbReference type="ARBA" id="ARBA00004370"/>
    </source>
</evidence>
<dbReference type="GO" id="GO:0016020">
    <property type="term" value="C:membrane"/>
    <property type="evidence" value="ECO:0007669"/>
    <property type="project" value="UniProtKB-SubCell"/>
</dbReference>
<dbReference type="CDD" id="cd11386">
    <property type="entry name" value="MCP_signal"/>
    <property type="match status" value="1"/>
</dbReference>
<dbReference type="AlphaFoldDB" id="A0A2W5WSE7"/>
<keyword evidence="2" id="KW-0145">Chemotaxis</keyword>
<dbReference type="PROSITE" id="PS50885">
    <property type="entry name" value="HAMP"/>
    <property type="match status" value="1"/>
</dbReference>
<dbReference type="InterPro" id="IPR051310">
    <property type="entry name" value="MCP_chemotaxis"/>
</dbReference>
<sequence>MTAMSHDYAINERVAFMGIDDRAREALRGLKPVVEKAIGPALANFYAKVEATPETRKFFKDDKHMAAASGRQQAHWAGIVEAKFSEDYVRAVRTIGETHARIGLEPRWYIGGYAVVSDHLIRSVLESVWPKGFMSKGGVAEAGEALSALIKAVLLDMDFAISIYLETIDNERQRLEAEQREAQASQAEMVAALGEALDRLAQGDLRSRLDIDVKPNFQKLKDDFNNAAKLLDQAMGGVNVATDGIRSGTEEISIAADDLARRTEQQAASLEETAAALDEITQTVRRAADGAKQAQDVVAGAKSEAERSGVVVDQAVAAMGEIETSSREIGNIIGVIDEIAFQTNLLALNAGVEAARAGEAGKGFAVVAQEVRALAQRSAEAAKEIKALIGASTKQVEAGVGLVGQTGEALKGIVGKVAEIDELIVQISASSQDQARGLSEVNTAVNQMDQVTQQNAAMVEQTTAATHSLKTQTAELSRQVATFSISGRAAAQAAQAAPASQPAAPAPRSTPAARPAVRPGASAPVSRGGAAVALKDEWEEF</sequence>
<feature type="region of interest" description="Disordered" evidence="6">
    <location>
        <begin position="493"/>
        <end position="541"/>
    </location>
</feature>
<feature type="domain" description="Methyl-accepting transducer" evidence="7">
    <location>
        <begin position="241"/>
        <end position="470"/>
    </location>
</feature>
<dbReference type="GO" id="GO:0006935">
    <property type="term" value="P:chemotaxis"/>
    <property type="evidence" value="ECO:0007669"/>
    <property type="project" value="UniProtKB-KW"/>
</dbReference>
<dbReference type="GO" id="GO:0007165">
    <property type="term" value="P:signal transduction"/>
    <property type="evidence" value="ECO:0007669"/>
    <property type="project" value="UniProtKB-KW"/>
</dbReference>
<reference evidence="9 10" key="1">
    <citation type="submission" date="2017-08" db="EMBL/GenBank/DDBJ databases">
        <title>Infants hospitalized years apart are colonized by the same room-sourced microbial strains.</title>
        <authorList>
            <person name="Brooks B."/>
            <person name="Olm M.R."/>
            <person name="Firek B.A."/>
            <person name="Baker R."/>
            <person name="Thomas B.C."/>
            <person name="Morowitz M.J."/>
            <person name="Banfield J.F."/>
        </authorList>
    </citation>
    <scope>NUCLEOTIDE SEQUENCE [LARGE SCALE GENOMIC DNA]</scope>
    <source>
        <strain evidence="9">S2_003_000_R2_4</strain>
    </source>
</reference>
<comment type="caution">
    <text evidence="9">The sequence shown here is derived from an EMBL/GenBank/DDBJ whole genome shotgun (WGS) entry which is preliminary data.</text>
</comment>
<comment type="similarity">
    <text evidence="3">Belongs to the methyl-accepting chemotaxis (MCP) protein family.</text>
</comment>
<dbReference type="RefSeq" id="WP_304282578.1">
    <property type="nucleotide sequence ID" value="NZ_QFQZ01000111.1"/>
</dbReference>
<evidence type="ECO:0000259" key="7">
    <source>
        <dbReference type="PROSITE" id="PS50111"/>
    </source>
</evidence>
<protein>
    <submittedName>
        <fullName evidence="9">Globin-coupled sensor protein</fullName>
    </submittedName>
</protein>
<evidence type="ECO:0000256" key="5">
    <source>
        <dbReference type="SAM" id="Coils"/>
    </source>
</evidence>
<dbReference type="Gene3D" id="1.10.490.10">
    <property type="entry name" value="Globins"/>
    <property type="match status" value="1"/>
</dbReference>
<dbReference type="InterPro" id="IPR004089">
    <property type="entry name" value="MCPsignal_dom"/>
</dbReference>
<dbReference type="FunFam" id="1.10.287.950:FF:000001">
    <property type="entry name" value="Methyl-accepting chemotaxis sensory transducer"/>
    <property type="match status" value="1"/>
</dbReference>
<dbReference type="Pfam" id="PF00015">
    <property type="entry name" value="MCPsignal"/>
    <property type="match status" value="1"/>
</dbReference>
<evidence type="ECO:0000313" key="9">
    <source>
        <dbReference type="EMBL" id="PZR30844.1"/>
    </source>
</evidence>
<dbReference type="PROSITE" id="PS50111">
    <property type="entry name" value="CHEMOTAXIS_TRANSDUC_2"/>
    <property type="match status" value="1"/>
</dbReference>
<dbReference type="CDD" id="cd01068">
    <property type="entry name" value="globin_sensor"/>
    <property type="match status" value="1"/>
</dbReference>
<dbReference type="Proteomes" id="UP000249393">
    <property type="component" value="Unassembled WGS sequence"/>
</dbReference>
<keyword evidence="5" id="KW-0175">Coiled coil</keyword>
<evidence type="ECO:0000256" key="6">
    <source>
        <dbReference type="SAM" id="MobiDB-lite"/>
    </source>
</evidence>
<feature type="coiled-coil region" evidence="5">
    <location>
        <begin position="161"/>
        <end position="195"/>
    </location>
</feature>
<dbReference type="InterPro" id="IPR009050">
    <property type="entry name" value="Globin-like_sf"/>
</dbReference>
<dbReference type="Gene3D" id="1.10.287.950">
    <property type="entry name" value="Methyl-accepting chemotaxis protein"/>
    <property type="match status" value="1"/>
</dbReference>
<evidence type="ECO:0000256" key="2">
    <source>
        <dbReference type="ARBA" id="ARBA00022500"/>
    </source>
</evidence>
<dbReference type="InterPro" id="IPR039379">
    <property type="entry name" value="Protoglobin_sensor_dom"/>
</dbReference>
<dbReference type="InterPro" id="IPR004090">
    <property type="entry name" value="Chemotax_Me-accpt_rcpt"/>
</dbReference>
<dbReference type="Pfam" id="PF11563">
    <property type="entry name" value="Protoglobin"/>
    <property type="match status" value="1"/>
</dbReference>
<evidence type="ECO:0000313" key="10">
    <source>
        <dbReference type="Proteomes" id="UP000249393"/>
    </source>
</evidence>
<dbReference type="EMBL" id="QFQZ01000111">
    <property type="protein sequence ID" value="PZR30844.1"/>
    <property type="molecule type" value="Genomic_DNA"/>
</dbReference>
<dbReference type="InterPro" id="IPR044398">
    <property type="entry name" value="Globin-sensor_dom"/>
</dbReference>
<dbReference type="PRINTS" id="PR00260">
    <property type="entry name" value="CHEMTRNSDUCR"/>
</dbReference>
<gene>
    <name evidence="9" type="ORF">DI526_21430</name>
</gene>
<dbReference type="SUPFAM" id="SSF46458">
    <property type="entry name" value="Globin-like"/>
    <property type="match status" value="1"/>
</dbReference>
<dbReference type="InterPro" id="IPR012292">
    <property type="entry name" value="Globin/Proto"/>
</dbReference>
<proteinExistence type="inferred from homology"/>
<dbReference type="GO" id="GO:0020037">
    <property type="term" value="F:heme binding"/>
    <property type="evidence" value="ECO:0007669"/>
    <property type="project" value="InterPro"/>
</dbReference>
<organism evidence="9 10">
    <name type="scientific">Caulobacter segnis</name>
    <dbReference type="NCBI Taxonomy" id="88688"/>
    <lineage>
        <taxon>Bacteria</taxon>
        <taxon>Pseudomonadati</taxon>
        <taxon>Pseudomonadota</taxon>
        <taxon>Alphaproteobacteria</taxon>
        <taxon>Caulobacterales</taxon>
        <taxon>Caulobacteraceae</taxon>
        <taxon>Caulobacter</taxon>
    </lineage>
</organism>
<dbReference type="PANTHER" id="PTHR43531:SF11">
    <property type="entry name" value="METHYL-ACCEPTING CHEMOTAXIS PROTEIN 3"/>
    <property type="match status" value="1"/>
</dbReference>
<evidence type="ECO:0000259" key="8">
    <source>
        <dbReference type="PROSITE" id="PS50885"/>
    </source>
</evidence>
<name>A0A2W5WSE7_9CAUL</name>
<dbReference type="PANTHER" id="PTHR43531">
    <property type="entry name" value="PROTEIN ICFG"/>
    <property type="match status" value="1"/>
</dbReference>